<dbReference type="Pfam" id="PF00512">
    <property type="entry name" value="HisKA"/>
    <property type="match status" value="1"/>
</dbReference>
<feature type="domain" description="Response regulatory" evidence="10">
    <location>
        <begin position="478"/>
        <end position="592"/>
    </location>
</feature>
<keyword evidence="8" id="KW-0812">Transmembrane</keyword>
<evidence type="ECO:0000256" key="2">
    <source>
        <dbReference type="ARBA" id="ARBA00012438"/>
    </source>
</evidence>
<dbReference type="PANTHER" id="PTHR43047:SF9">
    <property type="entry name" value="HISTIDINE KINASE"/>
    <property type="match status" value="1"/>
</dbReference>
<dbReference type="InterPro" id="IPR036890">
    <property type="entry name" value="HATPase_C_sf"/>
</dbReference>
<dbReference type="InterPro" id="IPR003661">
    <property type="entry name" value="HisK_dim/P_dom"/>
</dbReference>
<dbReference type="CDD" id="cd00156">
    <property type="entry name" value="REC"/>
    <property type="match status" value="1"/>
</dbReference>
<organism evidence="11 12">
    <name type="scientific">Vineibacter terrae</name>
    <dbReference type="NCBI Taxonomy" id="2586908"/>
    <lineage>
        <taxon>Bacteria</taxon>
        <taxon>Pseudomonadati</taxon>
        <taxon>Pseudomonadota</taxon>
        <taxon>Alphaproteobacteria</taxon>
        <taxon>Hyphomicrobiales</taxon>
        <taxon>Vineibacter</taxon>
    </lineage>
</organism>
<keyword evidence="3 6" id="KW-0597">Phosphoprotein</keyword>
<keyword evidence="8" id="KW-1133">Transmembrane helix</keyword>
<keyword evidence="4" id="KW-0808">Transferase</keyword>
<dbReference type="PANTHER" id="PTHR43047">
    <property type="entry name" value="TWO-COMPONENT HISTIDINE PROTEIN KINASE"/>
    <property type="match status" value="1"/>
</dbReference>
<evidence type="ECO:0000256" key="5">
    <source>
        <dbReference type="ARBA" id="ARBA00022777"/>
    </source>
</evidence>
<feature type="transmembrane region" description="Helical" evidence="8">
    <location>
        <begin position="105"/>
        <end position="125"/>
    </location>
</feature>
<reference evidence="11 12" key="1">
    <citation type="submission" date="2019-06" db="EMBL/GenBank/DDBJ databases">
        <title>New taxonomy in bacterial strain CC-CFT640, isolated from vineyard.</title>
        <authorList>
            <person name="Lin S.-Y."/>
            <person name="Tsai C.-F."/>
            <person name="Young C.-C."/>
        </authorList>
    </citation>
    <scope>NUCLEOTIDE SEQUENCE [LARGE SCALE GENOMIC DNA]</scope>
    <source>
        <strain evidence="11 12">CC-CFT640</strain>
    </source>
</reference>
<dbReference type="PROSITE" id="PS50109">
    <property type="entry name" value="HIS_KIN"/>
    <property type="match status" value="1"/>
</dbReference>
<feature type="transmembrane region" description="Helical" evidence="8">
    <location>
        <begin position="180"/>
        <end position="201"/>
    </location>
</feature>
<evidence type="ECO:0000256" key="8">
    <source>
        <dbReference type="SAM" id="Phobius"/>
    </source>
</evidence>
<dbReference type="AlphaFoldDB" id="A0A5C8PT86"/>
<evidence type="ECO:0000256" key="3">
    <source>
        <dbReference type="ARBA" id="ARBA00022553"/>
    </source>
</evidence>
<dbReference type="InterPro" id="IPR003594">
    <property type="entry name" value="HATPase_dom"/>
</dbReference>
<evidence type="ECO:0000256" key="4">
    <source>
        <dbReference type="ARBA" id="ARBA00022679"/>
    </source>
</evidence>
<feature type="transmembrane region" description="Helical" evidence="8">
    <location>
        <begin position="43"/>
        <end position="61"/>
    </location>
</feature>
<dbReference type="GO" id="GO:0005886">
    <property type="term" value="C:plasma membrane"/>
    <property type="evidence" value="ECO:0007669"/>
    <property type="project" value="TreeGrafter"/>
</dbReference>
<evidence type="ECO:0000256" key="6">
    <source>
        <dbReference type="PROSITE-ProRule" id="PRU00169"/>
    </source>
</evidence>
<dbReference type="Pfam" id="PF02518">
    <property type="entry name" value="HATPase_c"/>
    <property type="match status" value="1"/>
</dbReference>
<dbReference type="GO" id="GO:0000155">
    <property type="term" value="F:phosphorelay sensor kinase activity"/>
    <property type="evidence" value="ECO:0007669"/>
    <property type="project" value="InterPro"/>
</dbReference>
<feature type="transmembrane region" description="Helical" evidence="8">
    <location>
        <begin position="131"/>
        <end position="150"/>
    </location>
</feature>
<dbReference type="SMART" id="SM00387">
    <property type="entry name" value="HATPase_c"/>
    <property type="match status" value="1"/>
</dbReference>
<proteinExistence type="predicted"/>
<evidence type="ECO:0000259" key="10">
    <source>
        <dbReference type="PROSITE" id="PS50110"/>
    </source>
</evidence>
<dbReference type="InterPro" id="IPR004358">
    <property type="entry name" value="Sig_transdc_His_kin-like_C"/>
</dbReference>
<feature type="region of interest" description="Disordered" evidence="7">
    <location>
        <begin position="597"/>
        <end position="616"/>
    </location>
</feature>
<evidence type="ECO:0000259" key="9">
    <source>
        <dbReference type="PROSITE" id="PS50109"/>
    </source>
</evidence>
<comment type="caution">
    <text evidence="11">The sequence shown here is derived from an EMBL/GenBank/DDBJ whole genome shotgun (WGS) entry which is preliminary data.</text>
</comment>
<dbReference type="SMART" id="SM00388">
    <property type="entry name" value="HisKA"/>
    <property type="match status" value="1"/>
</dbReference>
<sequence>MRLRNRLAPFTFRSAAARTRLDESDQAILAEQVRVIYVEGQRLILTGVAAGAILVWVLWGHIVPPVLLAWFGSFVVYALLRVAMIRSYRRRRADDIDHRAWMNRALWALAVGGGLWGIASFVLYVPGRIEYQLFLVTILLGAVVSGLITLAVYLPAYLVFIVPFLAGTSLRFGLENDPLHWGIAVAPVVVLGIFISFARYIQNTFVESLRLRMVLAERNRELAERNDAVERANLAKSRFLAAASHDLRQPLHALNLFVTQLGSEADAAERTRLVARIDAAVGAMNELFNALLDVSKLDAGALTPSVSAFLADRLLRRIEATFAAVAEEKGLRLRVRPSGAYVQSDAILLERILINLVSNAVRYTTRGGVIVACRRRGDAVRIEVWDSGVGIAEEQQRAIFGEFYQIAIPGQDQRTGMGLGLAIVERLCRLLGHTITLTSTPGRGSRFCVLVPSAAVEPTAVALDETRDAIVDPVRDKLVLVIDDDPLVLEGMRSLLTGWGCRVAVAPSHAAATTDLAARPDLIISDYQLARGQTGLDTIAALHDAFRSAIPALLITGDTAAERIRDAAAHGLPLLHKPVNPMALRAVVNQLLRPPPGGGAAAVPTAAAPNPAPRRQ</sequence>
<keyword evidence="12" id="KW-1185">Reference proteome</keyword>
<evidence type="ECO:0000256" key="1">
    <source>
        <dbReference type="ARBA" id="ARBA00000085"/>
    </source>
</evidence>
<evidence type="ECO:0000313" key="12">
    <source>
        <dbReference type="Proteomes" id="UP000321638"/>
    </source>
</evidence>
<dbReference type="InterPro" id="IPR001789">
    <property type="entry name" value="Sig_transdc_resp-reg_receiver"/>
</dbReference>
<dbReference type="OrthoDB" id="9764438at2"/>
<dbReference type="InterPro" id="IPR036097">
    <property type="entry name" value="HisK_dim/P_sf"/>
</dbReference>
<comment type="catalytic activity">
    <reaction evidence="1">
        <text>ATP + protein L-histidine = ADP + protein N-phospho-L-histidine.</text>
        <dbReference type="EC" id="2.7.13.3"/>
    </reaction>
</comment>
<dbReference type="Proteomes" id="UP000321638">
    <property type="component" value="Unassembled WGS sequence"/>
</dbReference>
<feature type="transmembrane region" description="Helical" evidence="8">
    <location>
        <begin position="67"/>
        <end position="84"/>
    </location>
</feature>
<dbReference type="Gene3D" id="3.40.50.2300">
    <property type="match status" value="1"/>
</dbReference>
<dbReference type="PROSITE" id="PS50110">
    <property type="entry name" value="RESPONSE_REGULATORY"/>
    <property type="match status" value="1"/>
</dbReference>
<dbReference type="GO" id="GO:0009927">
    <property type="term" value="F:histidine phosphotransfer kinase activity"/>
    <property type="evidence" value="ECO:0007669"/>
    <property type="project" value="TreeGrafter"/>
</dbReference>
<dbReference type="EMBL" id="VDUZ01000004">
    <property type="protein sequence ID" value="TXL80494.1"/>
    <property type="molecule type" value="Genomic_DNA"/>
</dbReference>
<evidence type="ECO:0000256" key="7">
    <source>
        <dbReference type="SAM" id="MobiDB-lite"/>
    </source>
</evidence>
<feature type="domain" description="Histidine kinase" evidence="9">
    <location>
        <begin position="242"/>
        <end position="455"/>
    </location>
</feature>
<name>A0A5C8PT86_9HYPH</name>
<dbReference type="CDD" id="cd00082">
    <property type="entry name" value="HisKA"/>
    <property type="match status" value="1"/>
</dbReference>
<dbReference type="InterPro" id="IPR011006">
    <property type="entry name" value="CheY-like_superfamily"/>
</dbReference>
<dbReference type="Gene3D" id="1.10.287.130">
    <property type="match status" value="1"/>
</dbReference>
<gene>
    <name evidence="11" type="ORF">FHP25_05565</name>
</gene>
<accession>A0A5C8PT86</accession>
<dbReference type="Pfam" id="PF00072">
    <property type="entry name" value="Response_reg"/>
    <property type="match status" value="1"/>
</dbReference>
<dbReference type="FunFam" id="3.30.565.10:FF:000049">
    <property type="entry name" value="Two-component sensor histidine kinase"/>
    <property type="match status" value="1"/>
</dbReference>
<dbReference type="SUPFAM" id="SSF55874">
    <property type="entry name" value="ATPase domain of HSP90 chaperone/DNA topoisomerase II/histidine kinase"/>
    <property type="match status" value="1"/>
</dbReference>
<keyword evidence="8" id="KW-0472">Membrane</keyword>
<dbReference type="SUPFAM" id="SSF47384">
    <property type="entry name" value="Homodimeric domain of signal transducing histidine kinase"/>
    <property type="match status" value="1"/>
</dbReference>
<dbReference type="InterPro" id="IPR005467">
    <property type="entry name" value="His_kinase_dom"/>
</dbReference>
<feature type="modified residue" description="4-aspartylphosphate" evidence="6">
    <location>
        <position position="526"/>
    </location>
</feature>
<dbReference type="RefSeq" id="WP_147845910.1">
    <property type="nucleotide sequence ID" value="NZ_VDUZ01000004.1"/>
</dbReference>
<dbReference type="EC" id="2.7.13.3" evidence="2"/>
<keyword evidence="5 11" id="KW-0418">Kinase</keyword>
<dbReference type="PRINTS" id="PR00344">
    <property type="entry name" value="BCTRLSENSOR"/>
</dbReference>
<protein>
    <recommendedName>
        <fullName evidence="2">histidine kinase</fullName>
        <ecNumber evidence="2">2.7.13.3</ecNumber>
    </recommendedName>
</protein>
<evidence type="ECO:0000313" key="11">
    <source>
        <dbReference type="EMBL" id="TXL80494.1"/>
    </source>
</evidence>
<dbReference type="Gene3D" id="3.30.565.10">
    <property type="entry name" value="Histidine kinase-like ATPase, C-terminal domain"/>
    <property type="match status" value="1"/>
</dbReference>
<dbReference type="SMART" id="SM00448">
    <property type="entry name" value="REC"/>
    <property type="match status" value="1"/>
</dbReference>
<dbReference type="SUPFAM" id="SSF52172">
    <property type="entry name" value="CheY-like"/>
    <property type="match status" value="1"/>
</dbReference>